<dbReference type="EMBL" id="UOEM01000085">
    <property type="protein sequence ID" value="VAW15494.1"/>
    <property type="molecule type" value="Genomic_DNA"/>
</dbReference>
<organism evidence="2">
    <name type="scientific">hydrothermal vent metagenome</name>
    <dbReference type="NCBI Taxonomy" id="652676"/>
    <lineage>
        <taxon>unclassified sequences</taxon>
        <taxon>metagenomes</taxon>
        <taxon>ecological metagenomes</taxon>
    </lineage>
</organism>
<dbReference type="SMART" id="SM00530">
    <property type="entry name" value="HTH_XRE"/>
    <property type="match status" value="1"/>
</dbReference>
<protein>
    <submittedName>
        <fullName evidence="2">Transcriptional regulator, Cro/CI family</fullName>
    </submittedName>
</protein>
<dbReference type="InterPro" id="IPR001387">
    <property type="entry name" value="Cro/C1-type_HTH"/>
</dbReference>
<dbReference type="SUPFAM" id="SSF47413">
    <property type="entry name" value="lambda repressor-like DNA-binding domains"/>
    <property type="match status" value="1"/>
</dbReference>
<dbReference type="InterPro" id="IPR010982">
    <property type="entry name" value="Lambda_DNA-bd_dom_sf"/>
</dbReference>
<reference evidence="2" key="1">
    <citation type="submission" date="2018-06" db="EMBL/GenBank/DDBJ databases">
        <authorList>
            <person name="Zhirakovskaya E."/>
        </authorList>
    </citation>
    <scope>NUCLEOTIDE SEQUENCE</scope>
</reference>
<dbReference type="Gene3D" id="1.10.260.40">
    <property type="entry name" value="lambda repressor-like DNA-binding domains"/>
    <property type="match status" value="1"/>
</dbReference>
<dbReference type="CDD" id="cd00093">
    <property type="entry name" value="HTH_XRE"/>
    <property type="match status" value="1"/>
</dbReference>
<sequence length="144" mass="16184">MNKTQKSPHPIDQHVGGRVRQQRMFVGMSQEQLGERLGLTFQQIQKYEKGTNRVSASRLWEMSKVFDVPISFFFEGTETNTVADTHGQAGFAESGQNKFESGSDSERLRLNRYFVQISDPSLRRAVIDLAKSIAGTNASRKSNA</sequence>
<accession>A0A3B0U3Y4</accession>
<dbReference type="PROSITE" id="PS50943">
    <property type="entry name" value="HTH_CROC1"/>
    <property type="match status" value="1"/>
</dbReference>
<dbReference type="Pfam" id="PF01381">
    <property type="entry name" value="HTH_3"/>
    <property type="match status" value="1"/>
</dbReference>
<name>A0A3B0U3Y4_9ZZZZ</name>
<evidence type="ECO:0000259" key="1">
    <source>
        <dbReference type="PROSITE" id="PS50943"/>
    </source>
</evidence>
<dbReference type="GO" id="GO:0003677">
    <property type="term" value="F:DNA binding"/>
    <property type="evidence" value="ECO:0007669"/>
    <property type="project" value="InterPro"/>
</dbReference>
<feature type="domain" description="HTH cro/C1-type" evidence="1">
    <location>
        <begin position="19"/>
        <end position="73"/>
    </location>
</feature>
<dbReference type="AlphaFoldDB" id="A0A3B0U3Y4"/>
<proteinExistence type="predicted"/>
<gene>
    <name evidence="2" type="ORF">MNBD_ALPHA09-1317</name>
</gene>
<evidence type="ECO:0000313" key="2">
    <source>
        <dbReference type="EMBL" id="VAW15494.1"/>
    </source>
</evidence>